<protein>
    <recommendedName>
        <fullName evidence="2">Peptidase S74 domain-containing protein</fullName>
    </recommendedName>
</protein>
<organism evidence="3 4">
    <name type="scientific">Pseudodesulfovibrio nedwellii</name>
    <dbReference type="NCBI Taxonomy" id="2973072"/>
    <lineage>
        <taxon>Bacteria</taxon>
        <taxon>Pseudomonadati</taxon>
        <taxon>Thermodesulfobacteriota</taxon>
        <taxon>Desulfovibrionia</taxon>
        <taxon>Desulfovibrionales</taxon>
        <taxon>Desulfovibrionaceae</taxon>
    </lineage>
</organism>
<evidence type="ECO:0000313" key="4">
    <source>
        <dbReference type="Proteomes" id="UP001317742"/>
    </source>
</evidence>
<evidence type="ECO:0000256" key="1">
    <source>
        <dbReference type="SAM" id="MobiDB-lite"/>
    </source>
</evidence>
<sequence length="390" mass="42059">MSLGGDSGGSSTSYQIDPESSRRLAAVSERQQDQSEKMFNLYEESFLPYEKDMIAYNQALLPFSQELSQKQLESESNLLPLREEATAMGLQEMMDDIELNKPLKERQVQEQLRDLDASAPVRDQFFAEAAKGPDYEGAMGRATANVASAYKDADAITRRSISRMGANPNSGRTEGRLTAMGLGRAKDTAFGKEQAHINEDDKSFNKMTTAMQMRAPTTGVNTGVAASGVTGQTGAQRQVGNYSLQNPANLGSQLLAGAGSTAAAGRITGQTTTTKGNGFSDFLGKAGGTAAGVGMTAMMMSSKRWKQDIRPIEYGPDAIDSLKPVHFAYKKAPGEDRIGFIAEDLDKTVPEVVAYGEDGLPLGIRIGELMPLLVSSIQDLRKRVETMEVQ</sequence>
<accession>A0ABM8AWN0</accession>
<proteinExistence type="predicted"/>
<dbReference type="RefSeq" id="WP_281761864.1">
    <property type="nucleotide sequence ID" value="NZ_AP026709.1"/>
</dbReference>
<dbReference type="PROSITE" id="PS51688">
    <property type="entry name" value="ICA"/>
    <property type="match status" value="1"/>
</dbReference>
<feature type="region of interest" description="Disordered" evidence="1">
    <location>
        <begin position="1"/>
        <end position="34"/>
    </location>
</feature>
<gene>
    <name evidence="3" type="ORF">SYK_02950</name>
</gene>
<feature type="domain" description="Peptidase S74" evidence="2">
    <location>
        <begin position="301"/>
        <end position="390"/>
    </location>
</feature>
<reference evidence="3 4" key="1">
    <citation type="submission" date="2022-08" db="EMBL/GenBank/DDBJ databases">
        <title>Genome Sequence of the sulphate-reducing bacterium, Pseudodesulfovibrio sp. SYK.</title>
        <authorList>
            <person name="Kondo R."/>
            <person name="Kataoka T."/>
        </authorList>
    </citation>
    <scope>NUCLEOTIDE SEQUENCE [LARGE SCALE GENOMIC DNA]</scope>
    <source>
        <strain evidence="3 4">SYK</strain>
    </source>
</reference>
<dbReference type="Proteomes" id="UP001317742">
    <property type="component" value="Chromosome"/>
</dbReference>
<keyword evidence="4" id="KW-1185">Reference proteome</keyword>
<dbReference type="EMBL" id="AP026709">
    <property type="protein sequence ID" value="BDQ35935.1"/>
    <property type="molecule type" value="Genomic_DNA"/>
</dbReference>
<evidence type="ECO:0000313" key="3">
    <source>
        <dbReference type="EMBL" id="BDQ35935.1"/>
    </source>
</evidence>
<dbReference type="InterPro" id="IPR030392">
    <property type="entry name" value="S74_ICA"/>
</dbReference>
<dbReference type="Pfam" id="PF13884">
    <property type="entry name" value="Peptidase_S74"/>
    <property type="match status" value="1"/>
</dbReference>
<evidence type="ECO:0000259" key="2">
    <source>
        <dbReference type="PROSITE" id="PS51688"/>
    </source>
</evidence>
<name>A0ABM8AWN0_9BACT</name>